<protein>
    <recommendedName>
        <fullName evidence="4">DUF3137 domain-containing protein</fullName>
    </recommendedName>
</protein>
<dbReference type="Pfam" id="PF11335">
    <property type="entry name" value="DUF3137"/>
    <property type="match status" value="1"/>
</dbReference>
<evidence type="ECO:0008006" key="4">
    <source>
        <dbReference type="Google" id="ProtNLM"/>
    </source>
</evidence>
<proteinExistence type="predicted"/>
<feature type="transmembrane region" description="Helical" evidence="1">
    <location>
        <begin position="77"/>
        <end position="96"/>
    </location>
</feature>
<evidence type="ECO:0000313" key="2">
    <source>
        <dbReference type="EMBL" id="MBS8122487.1"/>
    </source>
</evidence>
<gene>
    <name evidence="2" type="ORF">VAMP_7420n119</name>
</gene>
<evidence type="ECO:0000313" key="3">
    <source>
        <dbReference type="Proteomes" id="UP000680365"/>
    </source>
</evidence>
<dbReference type="Proteomes" id="UP000680365">
    <property type="component" value="Unassembled WGS sequence"/>
</dbReference>
<accession>A0ABS5QPB3</accession>
<keyword evidence="1" id="KW-1133">Transmembrane helix</keyword>
<feature type="transmembrane region" description="Helical" evidence="1">
    <location>
        <begin position="234"/>
        <end position="252"/>
    </location>
</feature>
<comment type="caution">
    <text evidence="2">The sequence shown here is derived from an EMBL/GenBank/DDBJ whole genome shotgun (WGS) entry which is preliminary data.</text>
</comment>
<name>A0ABS5QPB3_9BACT</name>
<dbReference type="EMBL" id="JAEDAM010000100">
    <property type="protein sequence ID" value="MBS8122487.1"/>
    <property type="molecule type" value="Genomic_DNA"/>
</dbReference>
<keyword evidence="1" id="KW-0812">Transmembrane</keyword>
<dbReference type="RefSeq" id="WP_213349914.1">
    <property type="nucleotide sequence ID" value="NZ_JAEDAM010000100.1"/>
</dbReference>
<evidence type="ECO:0000256" key="1">
    <source>
        <dbReference type="SAM" id="Phobius"/>
    </source>
</evidence>
<reference evidence="2 3" key="1">
    <citation type="journal article" date="2021" name="Nat. Commun.">
        <title>Reductive evolution and unique predatory mode in the CPR bacterium Vampirococcus lugosii.</title>
        <authorList>
            <person name="Moreira D."/>
            <person name="Zivanovic Y."/>
            <person name="Lopez-Archilla A.I."/>
            <person name="Iniesto M."/>
            <person name="Lopez-Garcia P."/>
        </authorList>
    </citation>
    <scope>NUCLEOTIDE SEQUENCE [LARGE SCALE GENOMIC DNA]</scope>
    <source>
        <strain evidence="2">Chiprana</strain>
    </source>
</reference>
<organism evidence="2 3">
    <name type="scientific">Candidatus Vampirococcus lugosii</name>
    <dbReference type="NCBI Taxonomy" id="2789015"/>
    <lineage>
        <taxon>Bacteria</taxon>
        <taxon>Candidatus Absconditibacteriota</taxon>
        <taxon>Vampirococcus</taxon>
    </lineage>
</organism>
<keyword evidence="1" id="KW-0472">Membrane</keyword>
<sequence length="387" mass="46563">MDKEKIKKDYEKENKKDLISDYELDKIYNFFKKNEDFQSLLKDKKNAYQKYKIYFIIYIIFLIILNFIFIINLGGINLYNVFSILIILISFYLFYLKFDFKSNFLSKNKNIEENIFSNFVASIFDGAKFSLSDKYFDETVKEIKDKTGLLSYYDKIDKFANSLSYEYFDGDTKIADISGIEIYTMKKYKDKDGNTKRRKADHVYVQKIELIGENSDIFDRIKITNKFSFETKEIGLLLIILIFSVFILYNFIQTKINYWVIVLSFTFFVIIFLFFWTSKKGKKVELEDIDFTKKFNIRAEDQIKVRNFLDSRTINSIKDLVSKFPNKKFNFFFEKNQIYVIIHLNNNFFSLGNYLFLHSTYKCYVDFYILTREIFNIPKVLNIDYYI</sequence>
<dbReference type="InterPro" id="IPR021484">
    <property type="entry name" value="DUF3137"/>
</dbReference>
<feature type="transmembrane region" description="Helical" evidence="1">
    <location>
        <begin position="51"/>
        <end position="71"/>
    </location>
</feature>
<feature type="transmembrane region" description="Helical" evidence="1">
    <location>
        <begin position="258"/>
        <end position="276"/>
    </location>
</feature>
<keyword evidence="3" id="KW-1185">Reference proteome</keyword>